<feature type="domain" description="STAS" evidence="8">
    <location>
        <begin position="620"/>
        <end position="741"/>
    </location>
</feature>
<dbReference type="GO" id="GO:0016020">
    <property type="term" value="C:membrane"/>
    <property type="evidence" value="ECO:0007669"/>
    <property type="project" value="UniProtKB-SubCell"/>
</dbReference>
<dbReference type="EMBL" id="JALLBG020000268">
    <property type="protein sequence ID" value="KAL3757319.1"/>
    <property type="molecule type" value="Genomic_DNA"/>
</dbReference>
<feature type="transmembrane region" description="Helical" evidence="6">
    <location>
        <begin position="299"/>
        <end position="321"/>
    </location>
</feature>
<dbReference type="SUPFAM" id="SSF52091">
    <property type="entry name" value="SpoIIaa-like"/>
    <property type="match status" value="1"/>
</dbReference>
<evidence type="ECO:0000256" key="6">
    <source>
        <dbReference type="SAM" id="Phobius"/>
    </source>
</evidence>
<feature type="transmembrane region" description="Helical" evidence="6">
    <location>
        <begin position="253"/>
        <end position="278"/>
    </location>
</feature>
<feature type="region of interest" description="Disordered" evidence="5">
    <location>
        <begin position="49"/>
        <end position="75"/>
    </location>
</feature>
<dbReference type="PROSITE" id="PS50801">
    <property type="entry name" value="STAS"/>
    <property type="match status" value="1"/>
</dbReference>
<dbReference type="InterPro" id="IPR000595">
    <property type="entry name" value="cNMP-bd_dom"/>
</dbReference>
<protein>
    <submittedName>
        <fullName evidence="9">Uncharacterized protein</fullName>
    </submittedName>
</protein>
<feature type="transmembrane region" description="Helical" evidence="6">
    <location>
        <begin position="491"/>
        <end position="508"/>
    </location>
</feature>
<dbReference type="PANTHER" id="PTHR43310">
    <property type="entry name" value="SULFATE TRANSPORTER YBAR-RELATED"/>
    <property type="match status" value="1"/>
</dbReference>
<dbReference type="InterPro" id="IPR014710">
    <property type="entry name" value="RmlC-like_jellyroll"/>
</dbReference>
<dbReference type="InterPro" id="IPR052706">
    <property type="entry name" value="Membrane-Transporter-like"/>
</dbReference>
<evidence type="ECO:0000256" key="4">
    <source>
        <dbReference type="ARBA" id="ARBA00023136"/>
    </source>
</evidence>
<dbReference type="InterPro" id="IPR036513">
    <property type="entry name" value="STAS_dom_sf"/>
</dbReference>
<dbReference type="InterPro" id="IPR018490">
    <property type="entry name" value="cNMP-bd_dom_sf"/>
</dbReference>
<feature type="region of interest" description="Disordered" evidence="5">
    <location>
        <begin position="88"/>
        <end position="111"/>
    </location>
</feature>
<dbReference type="InterPro" id="IPR002645">
    <property type="entry name" value="STAS_dom"/>
</dbReference>
<feature type="transmembrane region" description="Helical" evidence="6">
    <location>
        <begin position="150"/>
        <end position="171"/>
    </location>
</feature>
<feature type="transmembrane region" description="Helical" evidence="6">
    <location>
        <begin position="457"/>
        <end position="479"/>
    </location>
</feature>
<feature type="transmembrane region" description="Helical" evidence="6">
    <location>
        <begin position="520"/>
        <end position="537"/>
    </location>
</feature>
<dbReference type="Gene3D" id="2.60.120.10">
    <property type="entry name" value="Jelly Rolls"/>
    <property type="match status" value="1"/>
</dbReference>
<keyword evidence="2 6" id="KW-0812">Transmembrane</keyword>
<feature type="compositionally biased region" description="Low complexity" evidence="5">
    <location>
        <begin position="680"/>
        <end position="693"/>
    </location>
</feature>
<dbReference type="AlphaFoldDB" id="A0ABD3M3K4"/>
<dbReference type="Pfam" id="PF01740">
    <property type="entry name" value="STAS"/>
    <property type="match status" value="1"/>
</dbReference>
<dbReference type="PANTHER" id="PTHR43310:SF2">
    <property type="entry name" value="SLC26A_SULP TRANSPORTER DOMAIN-CONTAINING PROTEIN"/>
    <property type="match status" value="1"/>
</dbReference>
<feature type="region of interest" description="Disordered" evidence="5">
    <location>
        <begin position="680"/>
        <end position="715"/>
    </location>
</feature>
<feature type="compositionally biased region" description="Basic and acidic residues" evidence="5">
    <location>
        <begin position="698"/>
        <end position="711"/>
    </location>
</feature>
<feature type="transmembrane region" description="Helical" evidence="6">
    <location>
        <begin position="543"/>
        <end position="565"/>
    </location>
</feature>
<dbReference type="Pfam" id="PF00916">
    <property type="entry name" value="Sulfate_transp"/>
    <property type="match status" value="1"/>
</dbReference>
<proteinExistence type="predicted"/>
<dbReference type="InterPro" id="IPR011547">
    <property type="entry name" value="SLC26A/SulP_dom"/>
</dbReference>
<dbReference type="Proteomes" id="UP001530293">
    <property type="component" value="Unassembled WGS sequence"/>
</dbReference>
<dbReference type="CDD" id="cd00038">
    <property type="entry name" value="CAP_ED"/>
    <property type="match status" value="1"/>
</dbReference>
<gene>
    <name evidence="9" type="ORF">ACHAWU_008480</name>
</gene>
<comment type="caution">
    <text evidence="9">The sequence shown here is derived from an EMBL/GenBank/DDBJ whole genome shotgun (WGS) entry which is preliminary data.</text>
</comment>
<evidence type="ECO:0000313" key="9">
    <source>
        <dbReference type="EMBL" id="KAL3757319.1"/>
    </source>
</evidence>
<dbReference type="SUPFAM" id="SSF51206">
    <property type="entry name" value="cAMP-binding domain-like"/>
    <property type="match status" value="1"/>
</dbReference>
<name>A0ABD3M3K4_9STRA</name>
<feature type="transmembrane region" description="Helical" evidence="6">
    <location>
        <begin position="333"/>
        <end position="352"/>
    </location>
</feature>
<feature type="domain" description="Cyclic nucleotide-binding" evidence="7">
    <location>
        <begin position="872"/>
        <end position="987"/>
    </location>
</feature>
<dbReference type="Gene3D" id="3.30.750.24">
    <property type="entry name" value="STAS domain"/>
    <property type="match status" value="1"/>
</dbReference>
<feature type="transmembrane region" description="Helical" evidence="6">
    <location>
        <begin position="577"/>
        <end position="594"/>
    </location>
</feature>
<feature type="compositionally biased region" description="Polar residues" evidence="5">
    <location>
        <begin position="88"/>
        <end position="108"/>
    </location>
</feature>
<feature type="transmembrane region" description="Helical" evidence="6">
    <location>
        <begin position="425"/>
        <end position="445"/>
    </location>
</feature>
<evidence type="ECO:0000313" key="10">
    <source>
        <dbReference type="Proteomes" id="UP001530293"/>
    </source>
</evidence>
<keyword evidence="4 6" id="KW-0472">Membrane</keyword>
<evidence type="ECO:0000259" key="8">
    <source>
        <dbReference type="PROSITE" id="PS50801"/>
    </source>
</evidence>
<organism evidence="9 10">
    <name type="scientific">Discostella pseudostelligera</name>
    <dbReference type="NCBI Taxonomy" id="259834"/>
    <lineage>
        <taxon>Eukaryota</taxon>
        <taxon>Sar</taxon>
        <taxon>Stramenopiles</taxon>
        <taxon>Ochrophyta</taxon>
        <taxon>Bacillariophyta</taxon>
        <taxon>Coscinodiscophyceae</taxon>
        <taxon>Thalassiosirophycidae</taxon>
        <taxon>Stephanodiscales</taxon>
        <taxon>Stephanodiscaceae</taxon>
        <taxon>Discostella</taxon>
    </lineage>
</organism>
<accession>A0ABD3M3K4</accession>
<evidence type="ECO:0000256" key="2">
    <source>
        <dbReference type="ARBA" id="ARBA00022692"/>
    </source>
</evidence>
<sequence>MTSIPTHTSCPQDYGSIAVNNGANNNNNNSISTTPTRASIRLHSTLDSIAFRSSPTPTTPPSFSPMSGAENHTNGHERQFTPLIRMLSSPTPQNVGNANTEHNSTSLPSGGRHYSSLDTPLLLDDSDKKINGKATAASEGVQRSQQSESFIYYIVYALVNAIMCVPCLYGYASVVFSHDVYQSHINALSKLVIFSSLVHQCCFSIFSTLPFAIGQVQDAGLIFLSGMSHKIATSILNDHAASSVEGSEYDDDVVAVIVSTTIVLLGLATASLGGVLILAGKFRFADAVAYLPLPVVGGYLAFIGYFCVEAGVALCLGTVIMKPSDWAQLFHEHALELAIPGILAGAFLTFVARKCNDEVMLPISMIIVPCSFYLVLFFHGYSISDAREGGWVGVESPPVPVRDLFNLIDFGKVRWDLGKQLLPTWAGMVFVVSFSSCLDVAAISMDMGEALDTNNELMTVGISNFVSGLTGGLTGSYIFSQTIFTYRTGCRSRWIGVLVSFVFAIALMKCDVVVNHCCRLQVAFIFLAVVVSPINFLEITPLYVFAIQLFFLGSTLIFIGFDLLYEWIVDVRHKVGGIGLGIAVAVFDYVWTSANVSSVVPVARRSLTLWSPQQRTYIENHVYNAQHPKIVTLECRGSVFFGSSMQFLSSILDKICINPSVEEKAEINVVNSPVPNRVRHSVNSPLPSASSSPTDGYLQERRRERAEEDFKRKARSAPRAPPRFLVLDLSSVSNIDASAARGCFLQLAKICAAREIVVCAAGANSRIDWIMQTHDAAQHVADGLASGSLRSNEKIILFNDFDEALQYCERNLLAEAPTDSLSFRPPQDLISATRSTTCISLSTAFTHFIGLEPHDAAALIEYEKQGKAFHSEKLYTAGETIFLSGTDADGFFVVLGGSVLILQDDRLVASSHAIFSGAGIQHVKRRNVLESGQVSRVLSVGSVFGFVDFVLKRPRTFSVVAGKDARVAKCHRSGLDDLKLENSELDRIIDRVLLLCSVLELATRDQF</sequence>
<dbReference type="PROSITE" id="PS50042">
    <property type="entry name" value="CNMP_BINDING_3"/>
    <property type="match status" value="1"/>
</dbReference>
<reference evidence="9 10" key="1">
    <citation type="submission" date="2024-10" db="EMBL/GenBank/DDBJ databases">
        <title>Updated reference genomes for cyclostephanoid diatoms.</title>
        <authorList>
            <person name="Roberts W.R."/>
            <person name="Alverson A.J."/>
        </authorList>
    </citation>
    <scope>NUCLEOTIDE SEQUENCE [LARGE SCALE GENOMIC DNA]</scope>
    <source>
        <strain evidence="9 10">AJA232-27</strain>
    </source>
</reference>
<keyword evidence="3 6" id="KW-1133">Transmembrane helix</keyword>
<keyword evidence="10" id="KW-1185">Reference proteome</keyword>
<feature type="transmembrane region" description="Helical" evidence="6">
    <location>
        <begin position="359"/>
        <end position="381"/>
    </location>
</feature>
<evidence type="ECO:0000256" key="3">
    <source>
        <dbReference type="ARBA" id="ARBA00022989"/>
    </source>
</evidence>
<evidence type="ECO:0000256" key="1">
    <source>
        <dbReference type="ARBA" id="ARBA00004141"/>
    </source>
</evidence>
<comment type="subcellular location">
    <subcellularLocation>
        <location evidence="1">Membrane</location>
        <topology evidence="1">Multi-pass membrane protein</topology>
    </subcellularLocation>
</comment>
<evidence type="ECO:0000256" key="5">
    <source>
        <dbReference type="SAM" id="MobiDB-lite"/>
    </source>
</evidence>
<evidence type="ECO:0000259" key="7">
    <source>
        <dbReference type="PROSITE" id="PS50042"/>
    </source>
</evidence>